<dbReference type="EMBL" id="JBHUIJ010000028">
    <property type="protein sequence ID" value="MFD2239327.1"/>
    <property type="molecule type" value="Genomic_DNA"/>
</dbReference>
<feature type="domain" description="HTH gntR-type" evidence="4">
    <location>
        <begin position="13"/>
        <end position="80"/>
    </location>
</feature>
<protein>
    <submittedName>
        <fullName evidence="5">GntR family transcriptional regulator</fullName>
    </submittedName>
</protein>
<dbReference type="SMART" id="SM00345">
    <property type="entry name" value="HTH_GNTR"/>
    <property type="match status" value="1"/>
</dbReference>
<dbReference type="SMART" id="SM00895">
    <property type="entry name" value="FCD"/>
    <property type="match status" value="1"/>
</dbReference>
<keyword evidence="3" id="KW-0804">Transcription</keyword>
<keyword evidence="2" id="KW-0238">DNA-binding</keyword>
<evidence type="ECO:0000256" key="3">
    <source>
        <dbReference type="ARBA" id="ARBA00023163"/>
    </source>
</evidence>
<sequence length="221" mass="24391">MSLSVLNAVGPPVLVRQQAFQNLRNAIISGEIKPGSRLIERELCEALGISRASVREVIRQLEAERLVIVEPRRGPTVSRLTRAQAEEIYELRAVFESQLAQAYTRVATDEELQELQAIHGRIKAAAERKEVLGLVFLMVDMTNHMGRVAGKEVTLDLLNYLGARISALRVTSVSKAGRIEESMGEIQKIVDAILARDVEGAGQNTRDYVHNAGRAALERLA</sequence>
<dbReference type="PRINTS" id="PR00035">
    <property type="entry name" value="HTHGNTR"/>
</dbReference>
<evidence type="ECO:0000313" key="5">
    <source>
        <dbReference type="EMBL" id="MFD2239327.1"/>
    </source>
</evidence>
<reference evidence="6" key="1">
    <citation type="journal article" date="2019" name="Int. J. Syst. Evol. Microbiol.">
        <title>The Global Catalogue of Microorganisms (GCM) 10K type strain sequencing project: providing services to taxonomists for standard genome sequencing and annotation.</title>
        <authorList>
            <consortium name="The Broad Institute Genomics Platform"/>
            <consortium name="The Broad Institute Genome Sequencing Center for Infectious Disease"/>
            <person name="Wu L."/>
            <person name="Ma J."/>
        </authorList>
    </citation>
    <scope>NUCLEOTIDE SEQUENCE [LARGE SCALE GENOMIC DNA]</scope>
    <source>
        <strain evidence="6">ZS-35-S2</strain>
    </source>
</reference>
<keyword evidence="1" id="KW-0805">Transcription regulation</keyword>
<dbReference type="Gene3D" id="1.10.10.10">
    <property type="entry name" value="Winged helix-like DNA-binding domain superfamily/Winged helix DNA-binding domain"/>
    <property type="match status" value="1"/>
</dbReference>
<dbReference type="PANTHER" id="PTHR43537">
    <property type="entry name" value="TRANSCRIPTIONAL REGULATOR, GNTR FAMILY"/>
    <property type="match status" value="1"/>
</dbReference>
<evidence type="ECO:0000313" key="6">
    <source>
        <dbReference type="Proteomes" id="UP001597371"/>
    </source>
</evidence>
<dbReference type="InterPro" id="IPR036390">
    <property type="entry name" value="WH_DNA-bd_sf"/>
</dbReference>
<dbReference type="InterPro" id="IPR011711">
    <property type="entry name" value="GntR_C"/>
</dbReference>
<evidence type="ECO:0000256" key="1">
    <source>
        <dbReference type="ARBA" id="ARBA00023015"/>
    </source>
</evidence>
<dbReference type="CDD" id="cd07377">
    <property type="entry name" value="WHTH_GntR"/>
    <property type="match status" value="1"/>
</dbReference>
<organism evidence="5 6">
    <name type="scientific">Aureimonas populi</name>
    <dbReference type="NCBI Taxonomy" id="1701758"/>
    <lineage>
        <taxon>Bacteria</taxon>
        <taxon>Pseudomonadati</taxon>
        <taxon>Pseudomonadota</taxon>
        <taxon>Alphaproteobacteria</taxon>
        <taxon>Hyphomicrobiales</taxon>
        <taxon>Aurantimonadaceae</taxon>
        <taxon>Aureimonas</taxon>
    </lineage>
</organism>
<dbReference type="RefSeq" id="WP_209738153.1">
    <property type="nucleotide sequence ID" value="NZ_CP072611.1"/>
</dbReference>
<dbReference type="Gene3D" id="1.20.120.530">
    <property type="entry name" value="GntR ligand-binding domain-like"/>
    <property type="match status" value="1"/>
</dbReference>
<keyword evidence="6" id="KW-1185">Reference proteome</keyword>
<dbReference type="InterPro" id="IPR008920">
    <property type="entry name" value="TF_FadR/GntR_C"/>
</dbReference>
<evidence type="ECO:0000259" key="4">
    <source>
        <dbReference type="PROSITE" id="PS50949"/>
    </source>
</evidence>
<comment type="caution">
    <text evidence="5">The sequence shown here is derived from an EMBL/GenBank/DDBJ whole genome shotgun (WGS) entry which is preliminary data.</text>
</comment>
<dbReference type="PANTHER" id="PTHR43537:SF24">
    <property type="entry name" value="GLUCONATE OPERON TRANSCRIPTIONAL REPRESSOR"/>
    <property type="match status" value="1"/>
</dbReference>
<dbReference type="SUPFAM" id="SSF48008">
    <property type="entry name" value="GntR ligand-binding domain-like"/>
    <property type="match status" value="1"/>
</dbReference>
<name>A0ABW5CTL6_9HYPH</name>
<dbReference type="InterPro" id="IPR036388">
    <property type="entry name" value="WH-like_DNA-bd_sf"/>
</dbReference>
<accession>A0ABW5CTL6</accession>
<dbReference type="InterPro" id="IPR000524">
    <property type="entry name" value="Tscrpt_reg_HTH_GntR"/>
</dbReference>
<dbReference type="PROSITE" id="PS50949">
    <property type="entry name" value="HTH_GNTR"/>
    <property type="match status" value="1"/>
</dbReference>
<dbReference type="Pfam" id="PF00392">
    <property type="entry name" value="GntR"/>
    <property type="match status" value="1"/>
</dbReference>
<proteinExistence type="predicted"/>
<dbReference type="Proteomes" id="UP001597371">
    <property type="component" value="Unassembled WGS sequence"/>
</dbReference>
<dbReference type="SUPFAM" id="SSF46785">
    <property type="entry name" value="Winged helix' DNA-binding domain"/>
    <property type="match status" value="1"/>
</dbReference>
<dbReference type="Pfam" id="PF07729">
    <property type="entry name" value="FCD"/>
    <property type="match status" value="1"/>
</dbReference>
<gene>
    <name evidence="5" type="ORF">ACFSKQ_17910</name>
</gene>
<evidence type="ECO:0000256" key="2">
    <source>
        <dbReference type="ARBA" id="ARBA00023125"/>
    </source>
</evidence>